<dbReference type="InterPro" id="IPR000601">
    <property type="entry name" value="PKD_dom"/>
</dbReference>
<dbReference type="HOGENOM" id="CLU_487269_0_0_0"/>
<dbReference type="KEGG" id="ipa:Isop_2894"/>
<proteinExistence type="predicted"/>
<dbReference type="InterPro" id="IPR035986">
    <property type="entry name" value="PKD_dom_sf"/>
</dbReference>
<gene>
    <name evidence="3" type="ordered locus">Isop_2894</name>
</gene>
<dbReference type="GO" id="GO:0016020">
    <property type="term" value="C:membrane"/>
    <property type="evidence" value="ECO:0007669"/>
    <property type="project" value="InterPro"/>
</dbReference>
<reference evidence="3 4" key="2">
    <citation type="journal article" date="2011" name="Stand. Genomic Sci.">
        <title>Complete genome sequence of Isosphaera pallida type strain (IS1B).</title>
        <authorList>
            <consortium name="US DOE Joint Genome Institute (JGI-PGF)"/>
            <person name="Goker M."/>
            <person name="Cleland D."/>
            <person name="Saunders E."/>
            <person name="Lapidus A."/>
            <person name="Nolan M."/>
            <person name="Lucas S."/>
            <person name="Hammon N."/>
            <person name="Deshpande S."/>
            <person name="Cheng J.F."/>
            <person name="Tapia R."/>
            <person name="Han C."/>
            <person name="Goodwin L."/>
            <person name="Pitluck S."/>
            <person name="Liolios K."/>
            <person name="Pagani I."/>
            <person name="Ivanova N."/>
            <person name="Mavromatis K."/>
            <person name="Pati A."/>
            <person name="Chen A."/>
            <person name="Palaniappan K."/>
            <person name="Land M."/>
            <person name="Hauser L."/>
            <person name="Chang Y.J."/>
            <person name="Jeffries C.D."/>
            <person name="Detter J.C."/>
            <person name="Beck B."/>
            <person name="Woyke T."/>
            <person name="Bristow J."/>
            <person name="Eisen J.A."/>
            <person name="Markowitz V."/>
            <person name="Hugenholtz P."/>
            <person name="Kyrpides N.C."/>
            <person name="Klenk H.P."/>
        </authorList>
    </citation>
    <scope>NUCLEOTIDE SEQUENCE [LARGE SCALE GENOMIC DNA]</scope>
    <source>
        <strain evidence="4">ATCC 43644 / DSM 9630 / IS1B</strain>
    </source>
</reference>
<feature type="region of interest" description="Disordered" evidence="1">
    <location>
        <begin position="1"/>
        <end position="32"/>
    </location>
</feature>
<dbReference type="STRING" id="575540.Isop_2894"/>
<dbReference type="eggNOG" id="COG3291">
    <property type="taxonomic scope" value="Bacteria"/>
</dbReference>
<dbReference type="Pfam" id="PF05345">
    <property type="entry name" value="He_PIG"/>
    <property type="match status" value="1"/>
</dbReference>
<protein>
    <submittedName>
        <fullName evidence="3">Cadherin</fullName>
    </submittedName>
</protein>
<feature type="compositionally biased region" description="Basic and acidic residues" evidence="1">
    <location>
        <begin position="7"/>
        <end position="18"/>
    </location>
</feature>
<dbReference type="InterPro" id="IPR015919">
    <property type="entry name" value="Cadherin-like_sf"/>
</dbReference>
<dbReference type="GO" id="GO:0005509">
    <property type="term" value="F:calcium ion binding"/>
    <property type="evidence" value="ECO:0007669"/>
    <property type="project" value="InterPro"/>
</dbReference>
<evidence type="ECO:0000313" key="4">
    <source>
        <dbReference type="Proteomes" id="UP000008631"/>
    </source>
</evidence>
<reference key="1">
    <citation type="submission" date="2010-11" db="EMBL/GenBank/DDBJ databases">
        <title>The complete sequence of chromosome of Isophaera pallida ATCC 43644.</title>
        <authorList>
            <consortium name="US DOE Joint Genome Institute (JGI-PGF)"/>
            <person name="Lucas S."/>
            <person name="Copeland A."/>
            <person name="Lapidus A."/>
            <person name="Bruce D."/>
            <person name="Goodwin L."/>
            <person name="Pitluck S."/>
            <person name="Kyrpides N."/>
            <person name="Mavromatis K."/>
            <person name="Pagani I."/>
            <person name="Ivanova N."/>
            <person name="Saunders E."/>
            <person name="Brettin T."/>
            <person name="Detter J.C."/>
            <person name="Han C."/>
            <person name="Tapia R."/>
            <person name="Land M."/>
            <person name="Hauser L."/>
            <person name="Markowitz V."/>
            <person name="Cheng J.-F."/>
            <person name="Hugenholtz P."/>
            <person name="Woyke T."/>
            <person name="Wu D."/>
            <person name="Eisen J.A."/>
        </authorList>
    </citation>
    <scope>NUCLEOTIDE SEQUENCE</scope>
    <source>
        <strain>ATCC 43644</strain>
    </source>
</reference>
<dbReference type="SUPFAM" id="SSF49299">
    <property type="entry name" value="PKD domain"/>
    <property type="match status" value="1"/>
</dbReference>
<dbReference type="InParanoid" id="E8R1P1"/>
<accession>E8R1P1</accession>
<evidence type="ECO:0000259" key="2">
    <source>
        <dbReference type="PROSITE" id="PS50093"/>
    </source>
</evidence>
<dbReference type="CDD" id="cd11304">
    <property type="entry name" value="Cadherin_repeat"/>
    <property type="match status" value="1"/>
</dbReference>
<dbReference type="Pfam" id="PF18911">
    <property type="entry name" value="PKD_4"/>
    <property type="match status" value="1"/>
</dbReference>
<dbReference type="InterPro" id="IPR013783">
    <property type="entry name" value="Ig-like_fold"/>
</dbReference>
<dbReference type="Proteomes" id="UP000008631">
    <property type="component" value="Chromosome"/>
</dbReference>
<sequence>MTHSARSRSEAALKLGDRTRRRARRVQPTLDGLESRQLLSTTTPSLFGGLLGSSTTIHTSAAARAQTGSAASGSASAEASATATATTDAPASSIVSSSDSSTALLTGGVSSVADGVGTIMPAIPPTTTPGTQGSAIDAAIDALMPTTTTPTDAALASGVSTTPASTDSTTPNPSPTYVFNLSFQAHSNIANTTSAHVDSSLTPATEASGELRPVGLERNRPESSLNHAPAITPIPEQTVMEGTMMVVNVNVSDPDEGQTWTYALDEDSPPNATIDPQTGRITWMAQDGPSTVTFRVKVTDNDAHPQTSIATFQVHVENRPPTVRVGGDLTVEAGVPLIRLGTVSDPGNDPWTGTVDFGDGRGPQPIERLSGNQFQLRTTYDTPGRREVVVTVTDKDGASTTSRFNVTVTPPASPLPITPNPFPAPVRPVAGNATDLSTPAPRISQVMMGRASQRDRRGFVRVMFDRPVTLGTDAIVLSVGNRRLPVHVETRQAGGRTIATVTPVGGHSLIGRGAPRLVVRSALVNDAENRPLDGNGDGQAGDNFVLNRIPLGRNRFGLS</sequence>
<evidence type="ECO:0000313" key="3">
    <source>
        <dbReference type="EMBL" id="ADV63459.1"/>
    </source>
</evidence>
<name>E8R1P1_ISOPI</name>
<dbReference type="Gene3D" id="2.60.40.10">
    <property type="entry name" value="Immunoglobulins"/>
    <property type="match status" value="2"/>
</dbReference>
<feature type="domain" description="PKD" evidence="2">
    <location>
        <begin position="356"/>
        <end position="415"/>
    </location>
</feature>
<organism evidence="3 4">
    <name type="scientific">Isosphaera pallida (strain ATCC 43644 / DSM 9630 / IS1B)</name>
    <dbReference type="NCBI Taxonomy" id="575540"/>
    <lineage>
        <taxon>Bacteria</taxon>
        <taxon>Pseudomonadati</taxon>
        <taxon>Planctomycetota</taxon>
        <taxon>Planctomycetia</taxon>
        <taxon>Isosphaerales</taxon>
        <taxon>Isosphaeraceae</taxon>
        <taxon>Isosphaera</taxon>
    </lineage>
</organism>
<dbReference type="AlphaFoldDB" id="E8R1P1"/>
<dbReference type="SUPFAM" id="SSF49313">
    <property type="entry name" value="Cadherin-like"/>
    <property type="match status" value="1"/>
</dbReference>
<dbReference type="EMBL" id="CP002353">
    <property type="protein sequence ID" value="ADV63459.1"/>
    <property type="molecule type" value="Genomic_DNA"/>
</dbReference>
<keyword evidence="4" id="KW-1185">Reference proteome</keyword>
<evidence type="ECO:0000256" key="1">
    <source>
        <dbReference type="SAM" id="MobiDB-lite"/>
    </source>
</evidence>
<dbReference type="PROSITE" id="PS50093">
    <property type="entry name" value="PKD"/>
    <property type="match status" value="1"/>
</dbReference>